<gene>
    <name evidence="1" type="ORF">Amon02_001340900</name>
</gene>
<sequence length="155" mass="17223">MFNYDQARRCLIAEGWIPTADLGLIKTALRDTTEESTSNVTSVVNVIQTTRTPPTFHKTNKFTDAFQSIIDAYGVATYQEVNPGLATIVTFPFMFAIMFGDVGHGFIMFLAALTLVLKEKAIGAMKNRDEIFDMAYTGRYILLLMGAFSMLDLAN</sequence>
<evidence type="ECO:0000313" key="2">
    <source>
        <dbReference type="Proteomes" id="UP001165064"/>
    </source>
</evidence>
<accession>A0ACB5UDV9</accession>
<evidence type="ECO:0000313" key="1">
    <source>
        <dbReference type="EMBL" id="GMF12732.1"/>
    </source>
</evidence>
<dbReference type="Proteomes" id="UP001165064">
    <property type="component" value="Unassembled WGS sequence"/>
</dbReference>
<protein>
    <submittedName>
        <fullName evidence="1">Unnamed protein product</fullName>
    </submittedName>
</protein>
<reference evidence="1" key="1">
    <citation type="submission" date="2023-04" db="EMBL/GenBank/DDBJ databases">
        <title>Ambrosiozyma monospora NBRC 10751.</title>
        <authorList>
            <person name="Ichikawa N."/>
            <person name="Sato H."/>
            <person name="Tonouchi N."/>
        </authorList>
    </citation>
    <scope>NUCLEOTIDE SEQUENCE</scope>
    <source>
        <strain evidence="1">NBRC 10751</strain>
    </source>
</reference>
<dbReference type="EMBL" id="BSXS01018402">
    <property type="protein sequence ID" value="GMF12732.1"/>
    <property type="molecule type" value="Genomic_DNA"/>
</dbReference>
<name>A0ACB5UDV9_AMBMO</name>
<proteinExistence type="predicted"/>
<comment type="caution">
    <text evidence="1">The sequence shown here is derived from an EMBL/GenBank/DDBJ whole genome shotgun (WGS) entry which is preliminary data.</text>
</comment>
<keyword evidence="2" id="KW-1185">Reference proteome</keyword>
<organism evidence="1 2">
    <name type="scientific">Ambrosiozyma monospora</name>
    <name type="common">Yeast</name>
    <name type="synonym">Endomycopsis monosporus</name>
    <dbReference type="NCBI Taxonomy" id="43982"/>
    <lineage>
        <taxon>Eukaryota</taxon>
        <taxon>Fungi</taxon>
        <taxon>Dikarya</taxon>
        <taxon>Ascomycota</taxon>
        <taxon>Saccharomycotina</taxon>
        <taxon>Pichiomycetes</taxon>
        <taxon>Pichiales</taxon>
        <taxon>Pichiaceae</taxon>
        <taxon>Ambrosiozyma</taxon>
    </lineage>
</organism>